<organism>
    <name type="scientific">Nitrosomonas europaea</name>
    <dbReference type="NCBI Taxonomy" id="915"/>
    <lineage>
        <taxon>Bacteria</taxon>
        <taxon>Pseudomonadati</taxon>
        <taxon>Pseudomonadota</taxon>
        <taxon>Betaproteobacteria</taxon>
        <taxon>Nitrosomonadales</taxon>
        <taxon>Nitrosomonadaceae</taxon>
        <taxon>Nitrosomonas</taxon>
    </lineage>
</organism>
<proteinExistence type="evidence at protein level"/>
<name>Q9R570_NITER</name>
<dbReference type="AlphaFoldDB" id="Q9R570"/>
<keyword id="KW-0903">Direct protein sequencing</keyword>
<accession>Q9R570</accession>
<protein>
    <submittedName>
        <fullName>Hydroxylamine oxidoreductase</fullName>
    </submittedName>
</protein>
<reference key="1">
    <citation type="journal article" date="1993" name="J. Biol. Chem.">
        <title>Hydroxylamine oxidoreductase from Nitrosomonas europaea is a multimer of an octa-heme subunit.</title>
        <authorList>
            <person name="Arciero D.M."/>
            <person name="Hooper A.B."/>
        </authorList>
    </citation>
    <scope>PROTEIN SEQUENCE</scope>
</reference>
<sequence>SPKEVAERKDCVECHSDETPVWV</sequence>